<dbReference type="Pfam" id="PF03676">
    <property type="entry name" value="PHAF1"/>
    <property type="match status" value="1"/>
</dbReference>
<dbReference type="EMBL" id="LGRX02020923">
    <property type="protein sequence ID" value="KAK3257154.1"/>
    <property type="molecule type" value="Genomic_DNA"/>
</dbReference>
<comment type="similarity">
    <text evidence="1">Belongs to the PHAF1 family.</text>
</comment>
<gene>
    <name evidence="2" type="ORF">CYMTET_33749</name>
</gene>
<reference evidence="2 3" key="1">
    <citation type="journal article" date="2015" name="Genome Biol. Evol.">
        <title>Comparative Genomics of a Bacterivorous Green Alga Reveals Evolutionary Causalities and Consequences of Phago-Mixotrophic Mode of Nutrition.</title>
        <authorList>
            <person name="Burns J.A."/>
            <person name="Paasch A."/>
            <person name="Narechania A."/>
            <person name="Kim E."/>
        </authorList>
    </citation>
    <scope>NUCLEOTIDE SEQUENCE [LARGE SCALE GENOMIC DNA]</scope>
    <source>
        <strain evidence="2 3">PLY_AMNH</strain>
    </source>
</reference>
<dbReference type="Proteomes" id="UP001190700">
    <property type="component" value="Unassembled WGS sequence"/>
</dbReference>
<keyword evidence="3" id="KW-1185">Reference proteome</keyword>
<proteinExistence type="inferred from homology"/>
<dbReference type="PANTHER" id="PTHR13465">
    <property type="entry name" value="UPF0183 PROTEIN"/>
    <property type="match status" value="1"/>
</dbReference>
<feature type="non-terminal residue" evidence="2">
    <location>
        <position position="149"/>
    </location>
</feature>
<accession>A0AAE0FCG2</accession>
<name>A0AAE0FCG2_9CHLO</name>
<evidence type="ECO:0000256" key="1">
    <source>
        <dbReference type="ARBA" id="ARBA00024339"/>
    </source>
</evidence>
<dbReference type="InterPro" id="IPR005373">
    <property type="entry name" value="PHAF1"/>
</dbReference>
<dbReference type="PANTHER" id="PTHR13465:SF2">
    <property type="entry name" value="PHAGOSOME ASSEMBLY FACTOR 1"/>
    <property type="match status" value="1"/>
</dbReference>
<organism evidence="2 3">
    <name type="scientific">Cymbomonas tetramitiformis</name>
    <dbReference type="NCBI Taxonomy" id="36881"/>
    <lineage>
        <taxon>Eukaryota</taxon>
        <taxon>Viridiplantae</taxon>
        <taxon>Chlorophyta</taxon>
        <taxon>Pyramimonadophyceae</taxon>
        <taxon>Pyramimonadales</taxon>
        <taxon>Pyramimonadaceae</taxon>
        <taxon>Cymbomonas</taxon>
    </lineage>
</organism>
<comment type="caution">
    <text evidence="2">The sequence shown here is derived from an EMBL/GenBank/DDBJ whole genome shotgun (WGS) entry which is preliminary data.</text>
</comment>
<evidence type="ECO:0000313" key="2">
    <source>
        <dbReference type="EMBL" id="KAK3257154.1"/>
    </source>
</evidence>
<sequence>MTLTLALRPGEGLGQFSLGSPICEVIKHLKEHRESYQRVEIKYSEQDSLREDITFSFPEHGFLLRFDPRSQRLRLIEVYDFSRLRVLYAQSVIGGPNFPATFVRVYDLFGPTYPGSFDRDHKLYAVSYPGLLFLLTIPAPYASELLTAQ</sequence>
<dbReference type="AlphaFoldDB" id="A0AAE0FCG2"/>
<protein>
    <submittedName>
        <fullName evidence="2">Uncharacterized protein</fullName>
    </submittedName>
</protein>
<evidence type="ECO:0000313" key="3">
    <source>
        <dbReference type="Proteomes" id="UP001190700"/>
    </source>
</evidence>
<dbReference type="InterPro" id="IPR039156">
    <property type="entry name" value="PHAF1/BROMI"/>
</dbReference>